<name>A0A8T3B1X6_DENNO</name>
<proteinExistence type="predicted"/>
<protein>
    <submittedName>
        <fullName evidence="1">Uncharacterized protein</fullName>
    </submittedName>
</protein>
<accession>A0A8T3B1X6</accession>
<gene>
    <name evidence="1" type="ORF">KFK09_016897</name>
</gene>
<dbReference type="EMBL" id="JAGYWB010000012">
    <property type="protein sequence ID" value="KAI0501952.1"/>
    <property type="molecule type" value="Genomic_DNA"/>
</dbReference>
<evidence type="ECO:0000313" key="2">
    <source>
        <dbReference type="Proteomes" id="UP000829196"/>
    </source>
</evidence>
<dbReference type="Proteomes" id="UP000829196">
    <property type="component" value="Unassembled WGS sequence"/>
</dbReference>
<sequence>MRGRLLAFISGRYVAVRACDSQRRWRQMPRKMETPKPRTSQLTASVARRLRGSVRVGKAQAEQSLNRRTRERVMWPLSNKWQFSEYWDSARAVIILMKSREAEDKSRSSSFLF</sequence>
<organism evidence="1 2">
    <name type="scientific">Dendrobium nobile</name>
    <name type="common">Orchid</name>
    <dbReference type="NCBI Taxonomy" id="94219"/>
    <lineage>
        <taxon>Eukaryota</taxon>
        <taxon>Viridiplantae</taxon>
        <taxon>Streptophyta</taxon>
        <taxon>Embryophyta</taxon>
        <taxon>Tracheophyta</taxon>
        <taxon>Spermatophyta</taxon>
        <taxon>Magnoliopsida</taxon>
        <taxon>Liliopsida</taxon>
        <taxon>Asparagales</taxon>
        <taxon>Orchidaceae</taxon>
        <taxon>Epidendroideae</taxon>
        <taxon>Malaxideae</taxon>
        <taxon>Dendrobiinae</taxon>
        <taxon>Dendrobium</taxon>
    </lineage>
</organism>
<reference evidence="1" key="1">
    <citation type="journal article" date="2022" name="Front. Genet.">
        <title>Chromosome-Scale Assembly of the Dendrobium nobile Genome Provides Insights Into the Molecular Mechanism of the Biosynthesis of the Medicinal Active Ingredient of Dendrobium.</title>
        <authorList>
            <person name="Xu Q."/>
            <person name="Niu S.-C."/>
            <person name="Li K.-L."/>
            <person name="Zheng P.-J."/>
            <person name="Zhang X.-J."/>
            <person name="Jia Y."/>
            <person name="Liu Y."/>
            <person name="Niu Y.-X."/>
            <person name="Yu L.-H."/>
            <person name="Chen D.-F."/>
            <person name="Zhang G.-Q."/>
        </authorList>
    </citation>
    <scope>NUCLEOTIDE SEQUENCE</scope>
    <source>
        <tissue evidence="1">Leaf</tissue>
    </source>
</reference>
<keyword evidence="2" id="KW-1185">Reference proteome</keyword>
<comment type="caution">
    <text evidence="1">The sequence shown here is derived from an EMBL/GenBank/DDBJ whole genome shotgun (WGS) entry which is preliminary data.</text>
</comment>
<dbReference type="AlphaFoldDB" id="A0A8T3B1X6"/>
<evidence type="ECO:0000313" key="1">
    <source>
        <dbReference type="EMBL" id="KAI0501952.1"/>
    </source>
</evidence>